<dbReference type="Gene3D" id="3.10.50.10">
    <property type="match status" value="1"/>
</dbReference>
<evidence type="ECO:0000313" key="11">
    <source>
        <dbReference type="EMBL" id="CAL4096921.1"/>
    </source>
</evidence>
<dbReference type="AlphaFoldDB" id="A0AAV2QVY4"/>
<name>A0AAV2QVY4_MEGNR</name>
<dbReference type="SUPFAM" id="SSF54556">
    <property type="entry name" value="Chitinase insertion domain"/>
    <property type="match status" value="1"/>
</dbReference>
<dbReference type="GO" id="GO:0008061">
    <property type="term" value="F:chitin binding"/>
    <property type="evidence" value="ECO:0007669"/>
    <property type="project" value="UniProtKB-KW"/>
</dbReference>
<dbReference type="PROSITE" id="PS50940">
    <property type="entry name" value="CHIT_BIND_II"/>
    <property type="match status" value="1"/>
</dbReference>
<keyword evidence="12" id="KW-1185">Reference proteome</keyword>
<gene>
    <name evidence="11" type="ORF">MNOR_LOCUS15859</name>
</gene>
<dbReference type="EMBL" id="CAXKWB010010127">
    <property type="protein sequence ID" value="CAL4096921.1"/>
    <property type="molecule type" value="Genomic_DNA"/>
</dbReference>
<evidence type="ECO:0000256" key="4">
    <source>
        <dbReference type="ARBA" id="ARBA00023157"/>
    </source>
</evidence>
<dbReference type="Pfam" id="PF01607">
    <property type="entry name" value="CBM_14"/>
    <property type="match status" value="1"/>
</dbReference>
<dbReference type="InterPro" id="IPR017853">
    <property type="entry name" value="GH"/>
</dbReference>
<dbReference type="InterPro" id="IPR001579">
    <property type="entry name" value="Glyco_hydro_18_chit_AS"/>
</dbReference>
<feature type="compositionally biased region" description="Low complexity" evidence="7">
    <location>
        <begin position="430"/>
        <end position="464"/>
    </location>
</feature>
<sequence>MYISQVLLCVLLLKTALGAPAAVSNTKPKVVCYYGSWSVYRNGIGKFDVENIDVNLCTHIIYTFAGLDESTSMIKVLDPWNDLPDNWGKNAYGRFTGLKAQNQELKTLLAIGGWNEGSMKYSKMAADPKKRAIFIESAVKLLMKHNFDGLDMDWEYPALRGGVPEDNTNFSILLKELKKAFSSHGLLLSAAVGMGPTTIASAYDVPTIAESLDFINLMTYDFHGAWEKQTGHNTPLSVRPSETGEWRLFNLESSVSTWLSLGAPAHKLVLGLATYGRTFTLADVSSTGLDAPSIGGGKAGQYTRQQGIIGYYEICSTIGDWDMFFNENVAAPWAVKGNQWIGFDDAESITTKSEWGKSLGLGGAMIWSLETDDFRNICGQGSFPLLSAINKVWRQGNPELPTIISRPQNVTHISTLQTSIGTSSTQNVKTSTIPPSYPTTIDTTSESVTNSPVQNSTTPSSSTTEHPEKTTISNIACTKEGYFAIPQDCSMFYFCRRSENVWIRYNFHCPTGLYFNPSVLACDWPYNVPSCQ</sequence>
<dbReference type="GO" id="GO:0005975">
    <property type="term" value="P:carbohydrate metabolic process"/>
    <property type="evidence" value="ECO:0007669"/>
    <property type="project" value="InterPro"/>
</dbReference>
<evidence type="ECO:0000256" key="3">
    <source>
        <dbReference type="ARBA" id="ARBA00022801"/>
    </source>
</evidence>
<comment type="similarity">
    <text evidence="1">Belongs to the glycosyl hydrolase 18 family. Chitinase class II subfamily.</text>
</comment>
<dbReference type="FunFam" id="3.10.50.10:FF:000001">
    <property type="entry name" value="Chitinase 3-like 1"/>
    <property type="match status" value="1"/>
</dbReference>
<comment type="caution">
    <text evidence="11">The sequence shown here is derived from an EMBL/GenBank/DDBJ whole genome shotgun (WGS) entry which is preliminary data.</text>
</comment>
<keyword evidence="4" id="KW-1015">Disulfide bond</keyword>
<dbReference type="InterPro" id="IPR001223">
    <property type="entry name" value="Glyco_hydro18_cat"/>
</dbReference>
<dbReference type="PROSITE" id="PS01095">
    <property type="entry name" value="GH18_1"/>
    <property type="match status" value="1"/>
</dbReference>
<evidence type="ECO:0000256" key="8">
    <source>
        <dbReference type="SAM" id="SignalP"/>
    </source>
</evidence>
<evidence type="ECO:0000256" key="6">
    <source>
        <dbReference type="RuleBase" id="RU000489"/>
    </source>
</evidence>
<dbReference type="SUPFAM" id="SSF57625">
    <property type="entry name" value="Invertebrate chitin-binding proteins"/>
    <property type="match status" value="1"/>
</dbReference>
<dbReference type="Pfam" id="PF00704">
    <property type="entry name" value="Glyco_hydro_18"/>
    <property type="match status" value="1"/>
</dbReference>
<dbReference type="GO" id="GO:0004568">
    <property type="term" value="F:chitinase activity"/>
    <property type="evidence" value="ECO:0007669"/>
    <property type="project" value="UniProtKB-ARBA"/>
</dbReference>
<evidence type="ECO:0000256" key="2">
    <source>
        <dbReference type="ARBA" id="ARBA00022669"/>
    </source>
</evidence>
<dbReference type="InterPro" id="IPR011583">
    <property type="entry name" value="Chitinase_II/V-like_cat"/>
</dbReference>
<reference evidence="11 12" key="1">
    <citation type="submission" date="2024-05" db="EMBL/GenBank/DDBJ databases">
        <authorList>
            <person name="Wallberg A."/>
        </authorList>
    </citation>
    <scope>NUCLEOTIDE SEQUENCE [LARGE SCALE GENOMIC DNA]</scope>
</reference>
<protein>
    <recommendedName>
        <fullName evidence="13">Chitinase</fullName>
    </recommendedName>
</protein>
<keyword evidence="5 6" id="KW-0326">Glycosidase</keyword>
<evidence type="ECO:0000259" key="9">
    <source>
        <dbReference type="PROSITE" id="PS50940"/>
    </source>
</evidence>
<dbReference type="Proteomes" id="UP001497623">
    <property type="component" value="Unassembled WGS sequence"/>
</dbReference>
<accession>A0AAV2QVY4</accession>
<evidence type="ECO:0000313" key="12">
    <source>
        <dbReference type="Proteomes" id="UP001497623"/>
    </source>
</evidence>
<evidence type="ECO:0000256" key="1">
    <source>
        <dbReference type="ARBA" id="ARBA00009121"/>
    </source>
</evidence>
<evidence type="ECO:0000256" key="5">
    <source>
        <dbReference type="ARBA" id="ARBA00023295"/>
    </source>
</evidence>
<dbReference type="InterPro" id="IPR036508">
    <property type="entry name" value="Chitin-bd_dom_sf"/>
</dbReference>
<dbReference type="PANTHER" id="PTHR11177">
    <property type="entry name" value="CHITINASE"/>
    <property type="match status" value="1"/>
</dbReference>
<dbReference type="SUPFAM" id="SSF51445">
    <property type="entry name" value="(Trans)glycosidases"/>
    <property type="match status" value="1"/>
</dbReference>
<feature type="domain" description="Chitin-binding type-2" evidence="9">
    <location>
        <begin position="474"/>
        <end position="532"/>
    </location>
</feature>
<dbReference type="FunFam" id="3.20.20.80:FF:000097">
    <property type="entry name" value="Probable chitinase 2"/>
    <property type="match status" value="1"/>
</dbReference>
<feature type="domain" description="GH18" evidence="10">
    <location>
        <begin position="28"/>
        <end position="396"/>
    </location>
</feature>
<dbReference type="InterPro" id="IPR050314">
    <property type="entry name" value="Glycosyl_Hydrlase_18"/>
</dbReference>
<dbReference type="InterPro" id="IPR029070">
    <property type="entry name" value="Chitinase_insertion_sf"/>
</dbReference>
<dbReference type="CDD" id="cd02872">
    <property type="entry name" value="GH18_chitolectin_chitotriosidase"/>
    <property type="match status" value="1"/>
</dbReference>
<dbReference type="PROSITE" id="PS51910">
    <property type="entry name" value="GH18_2"/>
    <property type="match status" value="1"/>
</dbReference>
<dbReference type="Gene3D" id="2.170.140.10">
    <property type="entry name" value="Chitin binding domain"/>
    <property type="match status" value="1"/>
</dbReference>
<dbReference type="SMART" id="SM00636">
    <property type="entry name" value="Glyco_18"/>
    <property type="match status" value="1"/>
</dbReference>
<dbReference type="GO" id="GO:0005576">
    <property type="term" value="C:extracellular region"/>
    <property type="evidence" value="ECO:0007669"/>
    <property type="project" value="InterPro"/>
</dbReference>
<evidence type="ECO:0008006" key="13">
    <source>
        <dbReference type="Google" id="ProtNLM"/>
    </source>
</evidence>
<evidence type="ECO:0000256" key="7">
    <source>
        <dbReference type="SAM" id="MobiDB-lite"/>
    </source>
</evidence>
<dbReference type="PANTHER" id="PTHR11177:SF360">
    <property type="entry name" value="CHITINASE 4-RELATED"/>
    <property type="match status" value="1"/>
</dbReference>
<evidence type="ECO:0000259" key="10">
    <source>
        <dbReference type="PROSITE" id="PS51910"/>
    </source>
</evidence>
<keyword evidence="8" id="KW-0732">Signal</keyword>
<dbReference type="GO" id="GO:0006032">
    <property type="term" value="P:chitin catabolic process"/>
    <property type="evidence" value="ECO:0007669"/>
    <property type="project" value="UniProtKB-ARBA"/>
</dbReference>
<dbReference type="InterPro" id="IPR002557">
    <property type="entry name" value="Chitin-bd_dom"/>
</dbReference>
<feature type="signal peptide" evidence="8">
    <location>
        <begin position="1"/>
        <end position="18"/>
    </location>
</feature>
<dbReference type="SMART" id="SM00494">
    <property type="entry name" value="ChtBD2"/>
    <property type="match status" value="1"/>
</dbReference>
<organism evidence="11 12">
    <name type="scientific">Meganyctiphanes norvegica</name>
    <name type="common">Northern krill</name>
    <name type="synonym">Thysanopoda norvegica</name>
    <dbReference type="NCBI Taxonomy" id="48144"/>
    <lineage>
        <taxon>Eukaryota</taxon>
        <taxon>Metazoa</taxon>
        <taxon>Ecdysozoa</taxon>
        <taxon>Arthropoda</taxon>
        <taxon>Crustacea</taxon>
        <taxon>Multicrustacea</taxon>
        <taxon>Malacostraca</taxon>
        <taxon>Eumalacostraca</taxon>
        <taxon>Eucarida</taxon>
        <taxon>Euphausiacea</taxon>
        <taxon>Euphausiidae</taxon>
        <taxon>Meganyctiphanes</taxon>
    </lineage>
</organism>
<keyword evidence="2" id="KW-0147">Chitin-binding</keyword>
<feature type="region of interest" description="Disordered" evidence="7">
    <location>
        <begin position="425"/>
        <end position="469"/>
    </location>
</feature>
<dbReference type="Gene3D" id="3.20.20.80">
    <property type="entry name" value="Glycosidases"/>
    <property type="match status" value="1"/>
</dbReference>
<keyword evidence="3 6" id="KW-0378">Hydrolase</keyword>
<feature type="chain" id="PRO_5043763530" description="Chitinase" evidence="8">
    <location>
        <begin position="19"/>
        <end position="532"/>
    </location>
</feature>
<proteinExistence type="inferred from homology"/>